<dbReference type="RefSeq" id="WP_145257382.1">
    <property type="nucleotide sequence ID" value="NZ_CP036279.1"/>
</dbReference>
<dbReference type="AlphaFoldDB" id="A0A518B1M1"/>
<dbReference type="KEGG" id="knv:Pan216_17270"/>
<dbReference type="PANTHER" id="PTHR43044:SF1">
    <property type="entry name" value="QUINOL:CYTOCHROME C OXIDOREDUCTASE QUINONE-BINDING SUBUNIT 2"/>
    <property type="match status" value="1"/>
</dbReference>
<dbReference type="Proteomes" id="UP000317093">
    <property type="component" value="Chromosome"/>
</dbReference>
<keyword evidence="1" id="KW-1133">Transmembrane helix</keyword>
<feature type="transmembrane region" description="Helical" evidence="1">
    <location>
        <begin position="294"/>
        <end position="314"/>
    </location>
</feature>
<dbReference type="EMBL" id="CP036279">
    <property type="protein sequence ID" value="QDU60874.1"/>
    <property type="molecule type" value="Genomic_DNA"/>
</dbReference>
<feature type="transmembrane region" description="Helical" evidence="1">
    <location>
        <begin position="255"/>
        <end position="274"/>
    </location>
</feature>
<feature type="transmembrane region" description="Helical" evidence="1">
    <location>
        <begin position="50"/>
        <end position="72"/>
    </location>
</feature>
<reference evidence="2 3" key="1">
    <citation type="submission" date="2019-02" db="EMBL/GenBank/DDBJ databases">
        <title>Deep-cultivation of Planctomycetes and their phenomic and genomic characterization uncovers novel biology.</title>
        <authorList>
            <person name="Wiegand S."/>
            <person name="Jogler M."/>
            <person name="Boedeker C."/>
            <person name="Pinto D."/>
            <person name="Vollmers J."/>
            <person name="Rivas-Marin E."/>
            <person name="Kohn T."/>
            <person name="Peeters S.H."/>
            <person name="Heuer A."/>
            <person name="Rast P."/>
            <person name="Oberbeckmann S."/>
            <person name="Bunk B."/>
            <person name="Jeske O."/>
            <person name="Meyerdierks A."/>
            <person name="Storesund J.E."/>
            <person name="Kallscheuer N."/>
            <person name="Luecker S."/>
            <person name="Lage O.M."/>
            <person name="Pohl T."/>
            <person name="Merkel B.J."/>
            <person name="Hornburger P."/>
            <person name="Mueller R.-W."/>
            <person name="Bruemmer F."/>
            <person name="Labrenz M."/>
            <person name="Spormann A.M."/>
            <person name="Op den Camp H."/>
            <person name="Overmann J."/>
            <person name="Amann R."/>
            <person name="Jetten M.S.M."/>
            <person name="Mascher T."/>
            <person name="Medema M.H."/>
            <person name="Devos D.P."/>
            <person name="Kaster A.-K."/>
            <person name="Ovreas L."/>
            <person name="Rohde M."/>
            <person name="Galperin M.Y."/>
            <person name="Jogler C."/>
        </authorList>
    </citation>
    <scope>NUCLEOTIDE SEQUENCE [LARGE SCALE GENOMIC DNA]</scope>
    <source>
        <strain evidence="2 3">Pan216</strain>
    </source>
</reference>
<keyword evidence="1" id="KW-0812">Transmembrane</keyword>
<feature type="transmembrane region" description="Helical" evidence="1">
    <location>
        <begin position="93"/>
        <end position="113"/>
    </location>
</feature>
<accession>A0A518B1M1</accession>
<feature type="transmembrane region" description="Helical" evidence="1">
    <location>
        <begin position="354"/>
        <end position="378"/>
    </location>
</feature>
<protein>
    <recommendedName>
        <fullName evidence="4">Quinol:cytochrome C oxidoreductase</fullName>
    </recommendedName>
</protein>
<gene>
    <name evidence="2" type="ORF">Pan216_17270</name>
</gene>
<dbReference type="PANTHER" id="PTHR43044">
    <property type="match status" value="1"/>
</dbReference>
<organism evidence="2 3">
    <name type="scientific">Kolteria novifilia</name>
    <dbReference type="NCBI Taxonomy" id="2527975"/>
    <lineage>
        <taxon>Bacteria</taxon>
        <taxon>Pseudomonadati</taxon>
        <taxon>Planctomycetota</taxon>
        <taxon>Planctomycetia</taxon>
        <taxon>Kolteriales</taxon>
        <taxon>Kolteriaceae</taxon>
        <taxon>Kolteria</taxon>
    </lineage>
</organism>
<feature type="transmembrane region" description="Helical" evidence="1">
    <location>
        <begin position="182"/>
        <end position="201"/>
    </location>
</feature>
<sequence>MSKTDTVSDVNVRLDPAHVARARVILGGVFLGAAALSAIGWLFWAQSFYVSYLIGFLFALSIALGALFWVLIHHLVDAAWSVVVRRPMEFLTASLPYVGIFFMPIVFGMGWIFPWAGAEVDVATHFVPEKRAFLNTPFFLLRAVFYFVVWAYLARRAIAPSWRQDESGDVGETLSLRRIAPVGLILLGVTSTFASIDWIMSLEPDWFSTIFGVYFWSGAIVASLSMITLMVLCLRQIPKYHAIVTEEHLHDLGKLLFGFVVFWAYIAFSQYFLIWYANIPEETVWYIRRTEGPWGLIAVAVGIGNFVVPFCLLLRRDAKRSVWILGFSAAWLLGFHWLDLYWQIEPVYRPEGPVFSLLDIVNVVLFLSAGAWMTLGVADGRSLVPKQDPRLQESLAFENV</sequence>
<feature type="transmembrane region" description="Helical" evidence="1">
    <location>
        <begin position="24"/>
        <end position="44"/>
    </location>
</feature>
<name>A0A518B1M1_9BACT</name>
<dbReference type="OrthoDB" id="140980at2"/>
<evidence type="ECO:0000313" key="3">
    <source>
        <dbReference type="Proteomes" id="UP000317093"/>
    </source>
</evidence>
<keyword evidence="3" id="KW-1185">Reference proteome</keyword>
<feature type="transmembrane region" description="Helical" evidence="1">
    <location>
        <begin position="213"/>
        <end position="234"/>
    </location>
</feature>
<proteinExistence type="predicted"/>
<feature type="transmembrane region" description="Helical" evidence="1">
    <location>
        <begin position="133"/>
        <end position="153"/>
    </location>
</feature>
<evidence type="ECO:0000256" key="1">
    <source>
        <dbReference type="SAM" id="Phobius"/>
    </source>
</evidence>
<feature type="transmembrane region" description="Helical" evidence="1">
    <location>
        <begin position="321"/>
        <end position="342"/>
    </location>
</feature>
<evidence type="ECO:0008006" key="4">
    <source>
        <dbReference type="Google" id="ProtNLM"/>
    </source>
</evidence>
<evidence type="ECO:0000313" key="2">
    <source>
        <dbReference type="EMBL" id="QDU60874.1"/>
    </source>
</evidence>
<keyword evidence="1" id="KW-0472">Membrane</keyword>